<keyword evidence="10" id="KW-1185">Reference proteome</keyword>
<feature type="domain" description="Cyclic nucleotide-binding" evidence="8">
    <location>
        <begin position="49"/>
        <end position="164"/>
    </location>
</feature>
<dbReference type="Pfam" id="PF00027">
    <property type="entry name" value="cNMP_binding"/>
    <property type="match status" value="2"/>
</dbReference>
<reference evidence="9 10" key="1">
    <citation type="submission" date="2024-11" db="EMBL/GenBank/DDBJ databases">
        <title>Adaptive evolution of stress response genes in parasites aligns with host niche diversity.</title>
        <authorList>
            <person name="Hahn C."/>
            <person name="Resl P."/>
        </authorList>
    </citation>
    <scope>NUCLEOTIDE SEQUENCE [LARGE SCALE GENOMIC DNA]</scope>
    <source>
        <strain evidence="9">EGGRZ-B1_66</strain>
        <tissue evidence="9">Body</tissue>
    </source>
</reference>
<keyword evidence="6 7" id="KW-0114">cAMP</keyword>
<evidence type="ECO:0000256" key="5">
    <source>
        <dbReference type="ARBA" id="ARBA00022741"/>
    </source>
</evidence>
<name>A0ABD2PN01_9PLAT</name>
<dbReference type="FunFam" id="2.60.120.10:FF:000017">
    <property type="entry name" value="cAMP-dependent protein kinase type II regulatory subunit"/>
    <property type="match status" value="1"/>
</dbReference>
<dbReference type="InterPro" id="IPR018488">
    <property type="entry name" value="cNMP-bd_CS"/>
</dbReference>
<dbReference type="PANTHER" id="PTHR11635:SF152">
    <property type="entry name" value="CAMP-DEPENDENT PROTEIN KINASE TYPE I REGULATORY SUBUNIT-RELATED"/>
    <property type="match status" value="1"/>
</dbReference>
<feature type="binding site" evidence="7">
    <location>
        <position position="123"/>
    </location>
    <ligand>
        <name>3',5'-cyclic AMP</name>
        <dbReference type="ChEBI" id="CHEBI:58165"/>
        <label>1</label>
    </ligand>
</feature>
<comment type="similarity">
    <text evidence="1">Belongs to the cAMP-dependent kinase regulatory chain family.</text>
</comment>
<dbReference type="GO" id="GO:0005737">
    <property type="term" value="C:cytoplasm"/>
    <property type="evidence" value="ECO:0007669"/>
    <property type="project" value="UniProtKB-ARBA"/>
</dbReference>
<keyword evidence="5 7" id="KW-0547">Nucleotide-binding</keyword>
<dbReference type="InterPro" id="IPR018490">
    <property type="entry name" value="cNMP-bd_dom_sf"/>
</dbReference>
<evidence type="ECO:0000259" key="8">
    <source>
        <dbReference type="PROSITE" id="PS50042"/>
    </source>
</evidence>
<feature type="non-terminal residue" evidence="9">
    <location>
        <position position="1"/>
    </location>
</feature>
<evidence type="ECO:0000256" key="2">
    <source>
        <dbReference type="ARBA" id="ARBA00022553"/>
    </source>
</evidence>
<proteinExistence type="inferred from homology"/>
<dbReference type="SMART" id="SM00100">
    <property type="entry name" value="cNMP"/>
    <property type="match status" value="2"/>
</dbReference>
<dbReference type="PROSITE" id="PS50042">
    <property type="entry name" value="CNMP_BINDING_3"/>
    <property type="match status" value="2"/>
</dbReference>
<dbReference type="PANTHER" id="PTHR11635">
    <property type="entry name" value="CAMP-DEPENDENT PROTEIN KINASE REGULATORY CHAIN"/>
    <property type="match status" value="1"/>
</dbReference>
<keyword evidence="2" id="KW-0597">Phosphoprotein</keyword>
<dbReference type="GO" id="GO:0030552">
    <property type="term" value="F:cAMP binding"/>
    <property type="evidence" value="ECO:0007669"/>
    <property type="project" value="UniProtKB-KW"/>
</dbReference>
<protein>
    <submittedName>
        <fullName evidence="9">cAMP-dependent protein kinase type II-beta regulatory subunit</fullName>
    </submittedName>
</protein>
<evidence type="ECO:0000256" key="6">
    <source>
        <dbReference type="ARBA" id="ARBA00023149"/>
    </source>
</evidence>
<organism evidence="9 10">
    <name type="scientific">Cichlidogyrus casuarinus</name>
    <dbReference type="NCBI Taxonomy" id="1844966"/>
    <lineage>
        <taxon>Eukaryota</taxon>
        <taxon>Metazoa</taxon>
        <taxon>Spiralia</taxon>
        <taxon>Lophotrochozoa</taxon>
        <taxon>Platyhelminthes</taxon>
        <taxon>Monogenea</taxon>
        <taxon>Monopisthocotylea</taxon>
        <taxon>Dactylogyridea</taxon>
        <taxon>Ancyrocephalidae</taxon>
        <taxon>Cichlidogyrus</taxon>
    </lineage>
</organism>
<keyword evidence="3 7" id="KW-0116">cAMP-binding</keyword>
<feature type="domain" description="Cyclic nucleotide-binding" evidence="8">
    <location>
        <begin position="192"/>
        <end position="261"/>
    </location>
</feature>
<dbReference type="AlphaFoldDB" id="A0ABD2PN01"/>
<evidence type="ECO:0000256" key="4">
    <source>
        <dbReference type="ARBA" id="ARBA00022737"/>
    </source>
</evidence>
<dbReference type="SUPFAM" id="SSF51206">
    <property type="entry name" value="cAMP-binding domain-like"/>
    <property type="match status" value="2"/>
</dbReference>
<evidence type="ECO:0000256" key="1">
    <source>
        <dbReference type="ARBA" id="ARBA00005753"/>
    </source>
</evidence>
<evidence type="ECO:0000313" key="10">
    <source>
        <dbReference type="Proteomes" id="UP001626550"/>
    </source>
</evidence>
<feature type="binding site" evidence="7">
    <location>
        <position position="114"/>
    </location>
    <ligand>
        <name>3',5'-cyclic AMP</name>
        <dbReference type="ChEBI" id="CHEBI:58165"/>
        <label>1</label>
    </ligand>
</feature>
<dbReference type="InterPro" id="IPR014710">
    <property type="entry name" value="RmlC-like_jellyroll"/>
</dbReference>
<dbReference type="InterPro" id="IPR012198">
    <property type="entry name" value="cAMP_dep_PK_reg_su"/>
</dbReference>
<evidence type="ECO:0000313" key="9">
    <source>
        <dbReference type="EMBL" id="KAL3308865.1"/>
    </source>
</evidence>
<sequence>RFLSKAGRRQSVAAESFDPEKIDYSQIKVYEKSDEQKARLNEAIEDIFIFRSLEKDQHSRLIDAMFERTVEKDETVIKQGDDGDNFYIIEKGIFDIIKDDQKVASYDNRGSFGELALMYNCPRAATIIAKSEGILWAMDRESFLKIVLHAAFKKRRMYEELLAACEILKPLSDYERTNLADALTSRDYEDGEEDGMEKELRRIEKDGFFGELALLTDGHRNATIKAVKDVRLAVLDRSSFERLLGPCFDLMKGQSKAYMEDIVQRLGKEAVSQYPSLVKLLGLEDNHSEEAANPDSQNV</sequence>
<evidence type="ECO:0000256" key="3">
    <source>
        <dbReference type="ARBA" id="ARBA00022566"/>
    </source>
</evidence>
<dbReference type="PROSITE" id="PS00889">
    <property type="entry name" value="CNMP_BINDING_2"/>
    <property type="match status" value="1"/>
</dbReference>
<dbReference type="InterPro" id="IPR050503">
    <property type="entry name" value="cAMP-dep_PK_reg_su-like"/>
</dbReference>
<keyword evidence="4" id="KW-0677">Repeat</keyword>
<accession>A0ABD2PN01</accession>
<feature type="binding site" evidence="7">
    <location>
        <position position="211"/>
    </location>
    <ligand>
        <name>3',5'-cyclic AMP</name>
        <dbReference type="ChEBI" id="CHEBI:58165"/>
        <label>2</label>
    </ligand>
</feature>
<dbReference type="PIRSF" id="PIRSF000548">
    <property type="entry name" value="PK_regulatory"/>
    <property type="match status" value="1"/>
</dbReference>
<comment type="caution">
    <text evidence="9">The sequence shown here is derived from an EMBL/GenBank/DDBJ whole genome shotgun (WGS) entry which is preliminary data.</text>
</comment>
<dbReference type="EMBL" id="JBJKFK010004595">
    <property type="protein sequence ID" value="KAL3308865.1"/>
    <property type="molecule type" value="Genomic_DNA"/>
</dbReference>
<dbReference type="PROSITE" id="PS00888">
    <property type="entry name" value="CNMP_BINDING_1"/>
    <property type="match status" value="1"/>
</dbReference>
<dbReference type="CDD" id="cd00038">
    <property type="entry name" value="CAP_ED"/>
    <property type="match status" value="1"/>
</dbReference>
<dbReference type="InterPro" id="IPR000595">
    <property type="entry name" value="cNMP-bd_dom"/>
</dbReference>
<feature type="binding site" evidence="7">
    <location>
        <position position="220"/>
    </location>
    <ligand>
        <name>3',5'-cyclic AMP</name>
        <dbReference type="ChEBI" id="CHEBI:58165"/>
        <label>2</label>
    </ligand>
</feature>
<dbReference type="Gene3D" id="2.60.120.10">
    <property type="entry name" value="Jelly Rolls"/>
    <property type="match status" value="2"/>
</dbReference>
<evidence type="ECO:0000256" key="7">
    <source>
        <dbReference type="PIRSR" id="PIRSR000548-1"/>
    </source>
</evidence>
<dbReference type="Proteomes" id="UP001626550">
    <property type="component" value="Unassembled WGS sequence"/>
</dbReference>
<dbReference type="PRINTS" id="PR00103">
    <property type="entry name" value="CAMPKINASE"/>
</dbReference>
<gene>
    <name evidence="9" type="primary">PRKAR2B_3</name>
    <name evidence="9" type="ORF">Ciccas_012597</name>
</gene>